<feature type="transmembrane region" description="Helical" evidence="7">
    <location>
        <begin position="20"/>
        <end position="41"/>
    </location>
</feature>
<evidence type="ECO:0000313" key="10">
    <source>
        <dbReference type="Proteomes" id="UP000237966"/>
    </source>
</evidence>
<dbReference type="Gene3D" id="1.20.1250.20">
    <property type="entry name" value="MFS general substrate transporter like domains"/>
    <property type="match status" value="1"/>
</dbReference>
<keyword evidence="6 7" id="KW-0472">Membrane</keyword>
<protein>
    <submittedName>
        <fullName evidence="9">MFS transporter</fullName>
    </submittedName>
</protein>
<evidence type="ECO:0000256" key="5">
    <source>
        <dbReference type="ARBA" id="ARBA00022989"/>
    </source>
</evidence>
<evidence type="ECO:0000313" key="9">
    <source>
        <dbReference type="EMBL" id="PPI15204.1"/>
    </source>
</evidence>
<evidence type="ECO:0000256" key="4">
    <source>
        <dbReference type="ARBA" id="ARBA00022692"/>
    </source>
</evidence>
<keyword evidence="5 7" id="KW-1133">Transmembrane helix</keyword>
<feature type="transmembrane region" description="Helical" evidence="7">
    <location>
        <begin position="53"/>
        <end position="74"/>
    </location>
</feature>
<evidence type="ECO:0000256" key="7">
    <source>
        <dbReference type="SAM" id="Phobius"/>
    </source>
</evidence>
<sequence>MSDRVSLHQLLQNSSIRTLIFTMLIAAFGSGMFLAGSTIFFTKTIGLTPVSFATGLAIASVVALLTSLPVGALADWIGVQRFLVGLHLVRATTFIVLAFVGDAVTFTVFASVQALCQQASIPILQALIGRATDTSTRTTTLALIRSIRNVGFSLGALAAAPLIATDNLWLNRGVMIGTGIAIMVAGTLLVFVRQTPDAPPQHVPSPFAGLRSIRDLRYLGVAGVNGILSLHMSMLSVGFPLWVASRSDVNDSIAPLLLAINTGIVILAQVPFSHGVNDIGSARRAIWLAASVLAASCITLAVAGLFTGTMTLVALIVAILLFTCGEMWHSAGSWEVSFRLAPESARSSYLSVFALGIAAQDTIGPLLFSAVVLPNGGLGWMGLALLFLLGAAGATTLVRKGSEINVERKAKNGD</sequence>
<evidence type="ECO:0000256" key="2">
    <source>
        <dbReference type="ARBA" id="ARBA00022448"/>
    </source>
</evidence>
<comment type="subcellular location">
    <subcellularLocation>
        <location evidence="1">Cell membrane</location>
        <topology evidence="1">Multi-pass membrane protein</topology>
    </subcellularLocation>
</comment>
<accession>A0A2S5Y6X2</accession>
<feature type="transmembrane region" description="Helical" evidence="7">
    <location>
        <begin position="94"/>
        <end position="116"/>
    </location>
</feature>
<dbReference type="InterPro" id="IPR020846">
    <property type="entry name" value="MFS_dom"/>
</dbReference>
<proteinExistence type="predicted"/>
<dbReference type="SUPFAM" id="SSF103473">
    <property type="entry name" value="MFS general substrate transporter"/>
    <property type="match status" value="1"/>
</dbReference>
<keyword evidence="4 7" id="KW-0812">Transmembrane</keyword>
<dbReference type="InterPro" id="IPR050171">
    <property type="entry name" value="MFS_Transporters"/>
</dbReference>
<keyword evidence="2" id="KW-0813">Transport</keyword>
<dbReference type="PANTHER" id="PTHR23517">
    <property type="entry name" value="RESISTANCE PROTEIN MDTM, PUTATIVE-RELATED-RELATED"/>
    <property type="match status" value="1"/>
</dbReference>
<feature type="transmembrane region" description="Helical" evidence="7">
    <location>
        <begin position="349"/>
        <end position="372"/>
    </location>
</feature>
<feature type="transmembrane region" description="Helical" evidence="7">
    <location>
        <begin position="312"/>
        <end position="328"/>
    </location>
</feature>
<evidence type="ECO:0000259" key="8">
    <source>
        <dbReference type="PROSITE" id="PS50850"/>
    </source>
</evidence>
<dbReference type="PANTHER" id="PTHR23517:SF2">
    <property type="entry name" value="MULTIDRUG RESISTANCE PROTEIN MDTH"/>
    <property type="match status" value="1"/>
</dbReference>
<dbReference type="InterPro" id="IPR036259">
    <property type="entry name" value="MFS_trans_sf"/>
</dbReference>
<reference evidence="9 10" key="1">
    <citation type="submission" date="2018-02" db="EMBL/GenBank/DDBJ databases">
        <title>Bacteriophage NCPPB3778 and a type I-E CRISPR drive the evolution of the US Biological Select Agent, Rathayibacter toxicus.</title>
        <authorList>
            <person name="Davis E.W.II."/>
            <person name="Tabima J.F."/>
            <person name="Weisberg A.J."/>
            <person name="Lopes L.D."/>
            <person name="Wiseman M.S."/>
            <person name="Wiseman M.S."/>
            <person name="Pupko T."/>
            <person name="Belcher M.S."/>
            <person name="Sechler A.J."/>
            <person name="Tancos M.A."/>
            <person name="Schroeder B.K."/>
            <person name="Murray T.D."/>
            <person name="Luster D.G."/>
            <person name="Schneider W.L."/>
            <person name="Rogers E."/>
            <person name="Andreote F.D."/>
            <person name="Grunwald N.J."/>
            <person name="Putnam M.L."/>
            <person name="Chang J.H."/>
        </authorList>
    </citation>
    <scope>NUCLEOTIDE SEQUENCE [LARGE SCALE GENOMIC DNA]</scope>
    <source>
        <strain evidence="9 10">FH99</strain>
    </source>
</reference>
<dbReference type="Proteomes" id="UP000237966">
    <property type="component" value="Unassembled WGS sequence"/>
</dbReference>
<keyword evidence="3" id="KW-1003">Cell membrane</keyword>
<dbReference type="RefSeq" id="WP_051210045.1">
    <property type="nucleotide sequence ID" value="NZ_CP037977.1"/>
</dbReference>
<dbReference type="PROSITE" id="PS50850">
    <property type="entry name" value="MFS"/>
    <property type="match status" value="1"/>
</dbReference>
<feature type="transmembrane region" description="Helical" evidence="7">
    <location>
        <begin position="147"/>
        <end position="164"/>
    </location>
</feature>
<feature type="transmembrane region" description="Helical" evidence="7">
    <location>
        <begin position="170"/>
        <end position="192"/>
    </location>
</feature>
<feature type="transmembrane region" description="Helical" evidence="7">
    <location>
        <begin position="253"/>
        <end position="273"/>
    </location>
</feature>
<feature type="transmembrane region" description="Helical" evidence="7">
    <location>
        <begin position="285"/>
        <end position="306"/>
    </location>
</feature>
<comment type="caution">
    <text evidence="9">The sequence shown here is derived from an EMBL/GenBank/DDBJ whole genome shotgun (WGS) entry which is preliminary data.</text>
</comment>
<dbReference type="AlphaFoldDB" id="A0A2S5Y6X2"/>
<dbReference type="EMBL" id="PSWU01000007">
    <property type="protein sequence ID" value="PPI15204.1"/>
    <property type="molecule type" value="Genomic_DNA"/>
</dbReference>
<feature type="transmembrane region" description="Helical" evidence="7">
    <location>
        <begin position="378"/>
        <end position="398"/>
    </location>
</feature>
<dbReference type="GO" id="GO:0022857">
    <property type="term" value="F:transmembrane transporter activity"/>
    <property type="evidence" value="ECO:0007669"/>
    <property type="project" value="InterPro"/>
</dbReference>
<name>A0A2S5Y6X2_9MICO</name>
<feature type="transmembrane region" description="Helical" evidence="7">
    <location>
        <begin position="218"/>
        <end position="241"/>
    </location>
</feature>
<dbReference type="OrthoDB" id="9787026at2"/>
<dbReference type="Pfam" id="PF07690">
    <property type="entry name" value="MFS_1"/>
    <property type="match status" value="1"/>
</dbReference>
<evidence type="ECO:0000256" key="1">
    <source>
        <dbReference type="ARBA" id="ARBA00004651"/>
    </source>
</evidence>
<evidence type="ECO:0000256" key="3">
    <source>
        <dbReference type="ARBA" id="ARBA00022475"/>
    </source>
</evidence>
<organism evidence="9 10">
    <name type="scientific">Rathayibacter toxicus</name>
    <dbReference type="NCBI Taxonomy" id="145458"/>
    <lineage>
        <taxon>Bacteria</taxon>
        <taxon>Bacillati</taxon>
        <taxon>Actinomycetota</taxon>
        <taxon>Actinomycetes</taxon>
        <taxon>Micrococcales</taxon>
        <taxon>Microbacteriaceae</taxon>
        <taxon>Rathayibacter</taxon>
    </lineage>
</organism>
<dbReference type="InterPro" id="IPR011701">
    <property type="entry name" value="MFS"/>
</dbReference>
<feature type="domain" description="Major facilitator superfamily (MFS) profile" evidence="8">
    <location>
        <begin position="15"/>
        <end position="402"/>
    </location>
</feature>
<gene>
    <name evidence="9" type="ORF">C5C51_05275</name>
</gene>
<evidence type="ECO:0000256" key="6">
    <source>
        <dbReference type="ARBA" id="ARBA00023136"/>
    </source>
</evidence>
<dbReference type="GO" id="GO:0005886">
    <property type="term" value="C:plasma membrane"/>
    <property type="evidence" value="ECO:0007669"/>
    <property type="project" value="UniProtKB-SubCell"/>
</dbReference>